<dbReference type="NCBIfam" id="TIGR01646">
    <property type="entry name" value="vgr_GE"/>
    <property type="match status" value="1"/>
</dbReference>
<feature type="domain" description="Gp5/Type VI secretion system Vgr protein OB-fold" evidence="1">
    <location>
        <begin position="378"/>
        <end position="452"/>
    </location>
</feature>
<reference evidence="2 3" key="1">
    <citation type="journal article" date="2018" name="ISME J.">
        <title>Endosymbiont genomes yield clues of tubeworm success.</title>
        <authorList>
            <person name="Li Y."/>
            <person name="Liles M.R."/>
            <person name="Halanych K.M."/>
        </authorList>
    </citation>
    <scope>NUCLEOTIDE SEQUENCE [LARGE SCALE GENOMIC DNA]</scope>
    <source>
        <strain evidence="2">A1422</strain>
    </source>
</reference>
<dbReference type="Gene3D" id="3.55.50.10">
    <property type="entry name" value="Baseplate protein-like domains"/>
    <property type="match status" value="1"/>
</dbReference>
<name>A0A370DZ28_9GAMM</name>
<dbReference type="Gene3D" id="2.30.110.50">
    <property type="match status" value="1"/>
</dbReference>
<dbReference type="SUPFAM" id="SSF69349">
    <property type="entry name" value="Phage fibre proteins"/>
    <property type="match status" value="1"/>
</dbReference>
<dbReference type="InterPro" id="IPR006533">
    <property type="entry name" value="T6SS_Vgr_RhsGE"/>
</dbReference>
<protein>
    <submittedName>
        <fullName evidence="2">Rhs element Vgr protein</fullName>
    </submittedName>
</protein>
<dbReference type="EMBL" id="QFXD01000095">
    <property type="protein sequence ID" value="RDH91824.1"/>
    <property type="molecule type" value="Genomic_DNA"/>
</dbReference>
<dbReference type="SUPFAM" id="SSF69279">
    <property type="entry name" value="Phage tail proteins"/>
    <property type="match status" value="1"/>
</dbReference>
<dbReference type="SUPFAM" id="SSF69255">
    <property type="entry name" value="gp5 N-terminal domain-like"/>
    <property type="match status" value="1"/>
</dbReference>
<accession>A0A370DZ28</accession>
<dbReference type="Gene3D" id="4.10.220.110">
    <property type="match status" value="1"/>
</dbReference>
<dbReference type="InterPro" id="IPR006531">
    <property type="entry name" value="Gp5/Vgr_OB"/>
</dbReference>
<dbReference type="Pfam" id="PF05954">
    <property type="entry name" value="Phage_GPD"/>
    <property type="match status" value="1"/>
</dbReference>
<evidence type="ECO:0000259" key="1">
    <source>
        <dbReference type="Pfam" id="PF04717"/>
    </source>
</evidence>
<evidence type="ECO:0000313" key="3">
    <source>
        <dbReference type="Proteomes" id="UP000255508"/>
    </source>
</evidence>
<dbReference type="Gene3D" id="2.40.50.230">
    <property type="entry name" value="Gp5 N-terminal domain"/>
    <property type="match status" value="1"/>
</dbReference>
<dbReference type="AlphaFoldDB" id="A0A370DZ28"/>
<organism evidence="2 3">
    <name type="scientific">endosymbiont of Lamellibrachia luymesi</name>
    <dbReference type="NCBI Taxonomy" id="2200907"/>
    <lineage>
        <taxon>Bacteria</taxon>
        <taxon>Pseudomonadati</taxon>
        <taxon>Pseudomonadota</taxon>
        <taxon>Gammaproteobacteria</taxon>
        <taxon>sulfur-oxidizing symbionts</taxon>
    </lineage>
</organism>
<dbReference type="Proteomes" id="UP000255508">
    <property type="component" value="Unassembled WGS sequence"/>
</dbReference>
<sequence length="581" mass="62691">MPRERQLPLPRASDLVTTAVKAGGEVLPRQFQVLSILVSSEINRIPTARITLVDGDPASETFAISESEHFVPGQTIEIQLGYRSEQESVFQGIVVKHSIRGRTNGGSNLILECRDAAIRMTLERRSRYFDEMSDSDVAAELLQDHDIESNIETTSITHPHLVQYQATDWDFLLSRMEANGLLCTLEAGTLTAAKPALTGSPETGLLFGATLLDFDAEIDAREQATEVTATGWDAAGQERLEITSASTSFTEPGNLSGDELARVLEQGRHNEHSGAVSQEELQAFSDARLLRHRLAKIRGRASCQGHAQVKPAALIDLQGLGARFNGPVFVSGVRHRVSEGSWITDFQFGLDSRAFSEAFEMDAPPAAGLTPAVSGLQIGVVSQIADDPLGEHRIQVRLPVMDGQANGVWARQATLDAGDSRGTFFRPEVDDEVLVGFLNDDPRHPVILGMLHSSAKPPPEEAEEENSLKGYHSREGMKLVFDDDKKSILLETPNGNKILIDDENGAIEIIDESNNKTTFSSDGILLESASDIQIKASGDITLEGTNINIKASAALTAEGSASAELSSSGTATVKGSMVMIN</sequence>
<dbReference type="Pfam" id="PF04717">
    <property type="entry name" value="Phage_base_V"/>
    <property type="match status" value="1"/>
</dbReference>
<comment type="caution">
    <text evidence="2">The sequence shown here is derived from an EMBL/GenBank/DDBJ whole genome shotgun (WGS) entry which is preliminary data.</text>
</comment>
<gene>
    <name evidence="2" type="ORF">DIZ79_05090</name>
</gene>
<evidence type="ECO:0000313" key="2">
    <source>
        <dbReference type="EMBL" id="RDH91824.1"/>
    </source>
</evidence>
<proteinExistence type="predicted"/>
<dbReference type="InterPro" id="IPR037026">
    <property type="entry name" value="Vgr_OB-fold_dom_sf"/>
</dbReference>